<keyword evidence="4" id="KW-1185">Reference proteome</keyword>
<organism evidence="3 4">
    <name type="scientific">Kribbella deserti</name>
    <dbReference type="NCBI Taxonomy" id="1926257"/>
    <lineage>
        <taxon>Bacteria</taxon>
        <taxon>Bacillati</taxon>
        <taxon>Actinomycetota</taxon>
        <taxon>Actinomycetes</taxon>
        <taxon>Propionibacteriales</taxon>
        <taxon>Kribbellaceae</taxon>
        <taxon>Kribbella</taxon>
    </lineage>
</organism>
<comment type="caution">
    <text evidence="3">The sequence shown here is derived from an EMBL/GenBank/DDBJ whole genome shotgun (WGS) entry which is preliminary data.</text>
</comment>
<evidence type="ECO:0000256" key="2">
    <source>
        <dbReference type="SAM" id="SignalP"/>
    </source>
</evidence>
<evidence type="ECO:0008006" key="5">
    <source>
        <dbReference type="Google" id="ProtNLM"/>
    </source>
</evidence>
<dbReference type="Proteomes" id="UP001589890">
    <property type="component" value="Unassembled WGS sequence"/>
</dbReference>
<dbReference type="RefSeq" id="WP_380053117.1">
    <property type="nucleotide sequence ID" value="NZ_JBHLTC010000036.1"/>
</dbReference>
<dbReference type="EMBL" id="JBHLTC010000036">
    <property type="protein sequence ID" value="MFC0627875.1"/>
    <property type="molecule type" value="Genomic_DNA"/>
</dbReference>
<keyword evidence="2" id="KW-0732">Signal</keyword>
<protein>
    <recommendedName>
        <fullName evidence="5">DUF3558 domain-containing protein</fullName>
    </recommendedName>
</protein>
<feature type="signal peptide" evidence="2">
    <location>
        <begin position="1"/>
        <end position="23"/>
    </location>
</feature>
<evidence type="ECO:0000256" key="1">
    <source>
        <dbReference type="SAM" id="MobiDB-lite"/>
    </source>
</evidence>
<gene>
    <name evidence="3" type="ORF">ACFFGN_27625</name>
</gene>
<sequence length="206" mass="21387">MSAVTRTRSLVGASLIVVVLAAASGCGDESAPAAQPSQTPTSTPIATPTPSTTPSTPNPSGTPSMDCPQTIASVRAAVEQAVWGKGAPKSAFQPVSVTICQYDAEATGKAYATVTTKRQGKQAEELLALINAAKVTASEPKFCTKELGPTYALRFTDNERGVLTYTVEAYGCRRLVATSFEGQGKPGDLASPRIVTPQLIKSLGQR</sequence>
<feature type="region of interest" description="Disordered" evidence="1">
    <location>
        <begin position="27"/>
        <end position="68"/>
    </location>
</feature>
<feature type="chain" id="PRO_5046240851" description="DUF3558 domain-containing protein" evidence="2">
    <location>
        <begin position="24"/>
        <end position="206"/>
    </location>
</feature>
<evidence type="ECO:0000313" key="4">
    <source>
        <dbReference type="Proteomes" id="UP001589890"/>
    </source>
</evidence>
<name>A0ABV6QTA2_9ACTN</name>
<dbReference type="PROSITE" id="PS51257">
    <property type="entry name" value="PROKAR_LIPOPROTEIN"/>
    <property type="match status" value="1"/>
</dbReference>
<accession>A0ABV6QTA2</accession>
<reference evidence="3 4" key="1">
    <citation type="submission" date="2024-09" db="EMBL/GenBank/DDBJ databases">
        <authorList>
            <person name="Sun Q."/>
            <person name="Mori K."/>
        </authorList>
    </citation>
    <scope>NUCLEOTIDE SEQUENCE [LARGE SCALE GENOMIC DNA]</scope>
    <source>
        <strain evidence="3 4">CGMCC 1.15906</strain>
    </source>
</reference>
<proteinExistence type="predicted"/>
<evidence type="ECO:0000313" key="3">
    <source>
        <dbReference type="EMBL" id="MFC0627875.1"/>
    </source>
</evidence>
<feature type="compositionally biased region" description="Low complexity" evidence="1">
    <location>
        <begin position="27"/>
        <end position="64"/>
    </location>
</feature>